<evidence type="ECO:0000259" key="2">
    <source>
        <dbReference type="Pfam" id="PF12850"/>
    </source>
</evidence>
<dbReference type="InterPro" id="IPR000979">
    <property type="entry name" value="Phosphodiesterase_MJ0936/Vps29"/>
</dbReference>
<dbReference type="PANTHER" id="PTHR42850:SF2">
    <property type="entry name" value="BLL5683 PROTEIN"/>
    <property type="match status" value="1"/>
</dbReference>
<comment type="cofactor">
    <cofactor evidence="1">
        <name>a divalent metal cation</name>
        <dbReference type="ChEBI" id="CHEBI:60240"/>
    </cofactor>
</comment>
<dbReference type="GO" id="GO:0046872">
    <property type="term" value="F:metal ion binding"/>
    <property type="evidence" value="ECO:0007669"/>
    <property type="project" value="UniProtKB-KW"/>
</dbReference>
<evidence type="ECO:0000313" key="4">
    <source>
        <dbReference type="Proteomes" id="UP000546257"/>
    </source>
</evidence>
<dbReference type="GO" id="GO:0016791">
    <property type="term" value="F:phosphatase activity"/>
    <property type="evidence" value="ECO:0007669"/>
    <property type="project" value="TreeGrafter"/>
</dbReference>
<protein>
    <recommendedName>
        <fullName evidence="1">Phosphoesterase</fullName>
        <ecNumber evidence="1">3.1.4.-</ecNumber>
    </recommendedName>
</protein>
<dbReference type="Gene3D" id="3.60.21.10">
    <property type="match status" value="1"/>
</dbReference>
<feature type="domain" description="Calcineurin-like phosphoesterase" evidence="2">
    <location>
        <begin position="1"/>
        <end position="193"/>
    </location>
</feature>
<sequence>MKIGVLSDIHSNAVALEAVLSRLEDANVEEYICAGDVVGYYSRPNETISLLKEVNPLIVRGNHDEGVTTETPTSFNYYAKRSLDWNRRELTEEGMRFLRRLPPTIRTEIGGREVFIAHGSPRNPISEYIHEEDISEEFLDYSFENPPEVVVLGHTHKPYVKKVGDTLVLNPGSVGQPRDRDPRASFAVLETEKPSAEIRKAWYNVDEIAEHTKEYLPRKLADRLYEGK</sequence>
<gene>
    <name evidence="3" type="ORF">H5V44_11555</name>
</gene>
<keyword evidence="1" id="KW-0479">Metal-binding</keyword>
<dbReference type="InterPro" id="IPR011152">
    <property type="entry name" value="Pesterase_MJ0912"/>
</dbReference>
<comment type="caution">
    <text evidence="3">The sequence shown here is derived from an EMBL/GenBank/DDBJ whole genome shotgun (WGS) entry which is preliminary data.</text>
</comment>
<dbReference type="InterPro" id="IPR029052">
    <property type="entry name" value="Metallo-depent_PP-like"/>
</dbReference>
<dbReference type="Proteomes" id="UP000546257">
    <property type="component" value="Unassembled WGS sequence"/>
</dbReference>
<dbReference type="Pfam" id="PF12850">
    <property type="entry name" value="Metallophos_2"/>
    <property type="match status" value="1"/>
</dbReference>
<dbReference type="PIRSF" id="PIRSF000883">
    <property type="entry name" value="Pesterase_MJ0912"/>
    <property type="match status" value="1"/>
</dbReference>
<reference evidence="3 4" key="1">
    <citation type="submission" date="2020-08" db="EMBL/GenBank/DDBJ databases">
        <authorList>
            <person name="Seo M.-J."/>
        </authorList>
    </citation>
    <scope>NUCLEOTIDE SEQUENCE [LARGE SCALE GENOMIC DNA]</scope>
    <source>
        <strain evidence="3 4">MBLA0160</strain>
    </source>
</reference>
<proteinExistence type="inferred from homology"/>
<accession>A0A7J9SIX2</accession>
<evidence type="ECO:0000313" key="3">
    <source>
        <dbReference type="EMBL" id="MBB6646910.1"/>
    </source>
</evidence>
<dbReference type="NCBIfam" id="TIGR00040">
    <property type="entry name" value="yfcE"/>
    <property type="match status" value="1"/>
</dbReference>
<comment type="similarity">
    <text evidence="1">Belongs to the metallophosphoesterase superfamily. YfcE family.</text>
</comment>
<dbReference type="SUPFAM" id="SSF56300">
    <property type="entry name" value="Metallo-dependent phosphatases"/>
    <property type="match status" value="1"/>
</dbReference>
<dbReference type="EC" id="3.1.4.-" evidence="1"/>
<dbReference type="InterPro" id="IPR024654">
    <property type="entry name" value="Calcineurin-like_PHP_lpxH"/>
</dbReference>
<organism evidence="3 4">
    <name type="scientific">Halobellus ruber</name>
    <dbReference type="NCBI Taxonomy" id="2761102"/>
    <lineage>
        <taxon>Archaea</taxon>
        <taxon>Methanobacteriati</taxon>
        <taxon>Methanobacteriota</taxon>
        <taxon>Stenosarchaea group</taxon>
        <taxon>Halobacteria</taxon>
        <taxon>Halobacteriales</taxon>
        <taxon>Haloferacaceae</taxon>
        <taxon>Halobellus</taxon>
    </lineage>
</organism>
<dbReference type="PANTHER" id="PTHR42850">
    <property type="entry name" value="METALLOPHOSPHOESTERASE"/>
    <property type="match status" value="1"/>
</dbReference>
<dbReference type="GO" id="GO:0005737">
    <property type="term" value="C:cytoplasm"/>
    <property type="evidence" value="ECO:0007669"/>
    <property type="project" value="TreeGrafter"/>
</dbReference>
<dbReference type="AlphaFoldDB" id="A0A7J9SIX2"/>
<keyword evidence="4" id="KW-1185">Reference proteome</keyword>
<dbReference type="RefSeq" id="WP_185193294.1">
    <property type="nucleotide sequence ID" value="NZ_JACKXD010000004.1"/>
</dbReference>
<dbReference type="InterPro" id="IPR050126">
    <property type="entry name" value="Ap4A_hydrolase"/>
</dbReference>
<name>A0A7J9SIX2_9EURY</name>
<evidence type="ECO:0000256" key="1">
    <source>
        <dbReference type="RuleBase" id="RU362039"/>
    </source>
</evidence>
<dbReference type="EMBL" id="JACKXD010000004">
    <property type="protein sequence ID" value="MBB6646910.1"/>
    <property type="molecule type" value="Genomic_DNA"/>
</dbReference>